<dbReference type="FunFam" id="1.10.10.1140:FF:000001">
    <property type="entry name" value="Glutamine-dependent NAD(+) synthetase"/>
    <property type="match status" value="1"/>
</dbReference>
<dbReference type="NCBIfam" id="NF002730">
    <property type="entry name" value="PRK02628.1"/>
    <property type="match status" value="1"/>
</dbReference>
<dbReference type="PROSITE" id="PS50263">
    <property type="entry name" value="CN_HYDROLASE"/>
    <property type="match status" value="1"/>
</dbReference>
<reference evidence="10 11" key="1">
    <citation type="submission" date="2020-07" db="EMBL/GenBank/DDBJ databases">
        <title>Sequencing the genomes of 1000 actinobacteria strains.</title>
        <authorList>
            <person name="Klenk H.-P."/>
        </authorList>
    </citation>
    <scope>NUCLEOTIDE SEQUENCE [LARGE SCALE GENOMIC DNA]</scope>
    <source>
        <strain evidence="10 11">DSM 26154</strain>
    </source>
</reference>
<dbReference type="FunFam" id="3.40.50.620:FF:000155">
    <property type="entry name" value="Glutamine-dependent NAD(+) synthetase"/>
    <property type="match status" value="1"/>
</dbReference>
<evidence type="ECO:0000256" key="1">
    <source>
        <dbReference type="ARBA" id="ARBA00005188"/>
    </source>
</evidence>
<dbReference type="CDD" id="cd00553">
    <property type="entry name" value="NAD_synthase"/>
    <property type="match status" value="1"/>
</dbReference>
<comment type="function">
    <text evidence="7">Catalyzes the ATP-dependent amidation of deamido-NAD to form NAD. Uses L-glutamine as a nitrogen source.</text>
</comment>
<evidence type="ECO:0000256" key="5">
    <source>
        <dbReference type="ARBA" id="ARBA00022840"/>
    </source>
</evidence>
<dbReference type="InterPro" id="IPR022310">
    <property type="entry name" value="NAD/GMP_synthase"/>
</dbReference>
<dbReference type="EMBL" id="JACCAE010000001">
    <property type="protein sequence ID" value="NYF98466.1"/>
    <property type="molecule type" value="Genomic_DNA"/>
</dbReference>
<dbReference type="Proteomes" id="UP000554054">
    <property type="component" value="Unassembled WGS sequence"/>
</dbReference>
<dbReference type="InterPro" id="IPR041856">
    <property type="entry name" value="NAD+_synth_C"/>
</dbReference>
<dbReference type="InterPro" id="IPR014445">
    <property type="entry name" value="Gln-dep_NAD_synthase"/>
</dbReference>
<feature type="binding site" evidence="7">
    <location>
        <position position="219"/>
    </location>
    <ligand>
        <name>L-glutamine</name>
        <dbReference type="ChEBI" id="CHEBI:58359"/>
    </ligand>
</feature>
<dbReference type="AlphaFoldDB" id="A0A852VQI4"/>
<evidence type="ECO:0000256" key="2">
    <source>
        <dbReference type="ARBA" id="ARBA00007145"/>
    </source>
</evidence>
<accession>A0A852VQI4</accession>
<evidence type="ECO:0000313" key="11">
    <source>
        <dbReference type="Proteomes" id="UP000554054"/>
    </source>
</evidence>
<dbReference type="EC" id="6.3.5.1" evidence="7 8"/>
<dbReference type="UniPathway" id="UPA00253">
    <property type="reaction ID" value="UER00334"/>
</dbReference>
<feature type="binding site" evidence="7">
    <location>
        <position position="133"/>
    </location>
    <ligand>
        <name>L-glutamine</name>
        <dbReference type="ChEBI" id="CHEBI:58359"/>
    </ligand>
</feature>
<keyword evidence="3 7" id="KW-0436">Ligase</keyword>
<comment type="pathway">
    <text evidence="1 7 8">Cofactor biosynthesis; NAD(+) biosynthesis; NAD(+) from deamido-NAD(+) (L-Gln route): step 1/1.</text>
</comment>
<dbReference type="GO" id="GO:0009435">
    <property type="term" value="P:NAD+ biosynthetic process"/>
    <property type="evidence" value="ECO:0007669"/>
    <property type="project" value="UniProtKB-UniRule"/>
</dbReference>
<keyword evidence="4 7" id="KW-0547">Nucleotide-binding</keyword>
<evidence type="ECO:0000256" key="8">
    <source>
        <dbReference type="PIRNR" id="PIRNR006630"/>
    </source>
</evidence>
<sequence>MTDAQDRDFRNLYRHGFARVAACTLPVTMADPFANAEATLERVRHLHDEGVAVALFPELGLTGYSIDDLLLQDVLLRDVEAALVHLANQMRDLTPLIAVGAPLRHRNRLYNCAVLIHRGEIVGIAPKSYLANYREFYEKRHFASGAGMADEWFRPTFTTGAEADLLDGVPFGTDVLIHVDDVPGLVVHAEICEDAWVPLPPSHEAALAGATTLLNLSASPITVARADDRHAMARSASMRCNAAYLYAAASEGESSTDLSWDGQTMVYEGGDLLGESERFPRGPRATIVDIDVDRLRQERLRQGSFDDNGAAHGMGRGVGSSGRAYREIHLELDPPTGDLGLRRPVDRFPFVPDDEARLAQDCFEAYNIQVCALEQRLRAIGGERWQPKIVLGVSGGLDSTHALLVAAKAMDRLERPRTDIIGITMPGFATSERTRSNAVDLMQALGITWEELDIRPAATQMLREMGHPFGLDPDGDHEPDVYDVTFENVQAGLRTDYLFRIANQRGGIVLGTGDLSELALGWCTYGVGDQMSHYGVNAGVPKTLMQQLVHWVADSEQLPEVSDTLRSVLDTEISPELVPSTDEDRPQSTQDIIGPYALQDFTLFHVLRHGYRPSKIAFLAEQAWFDGTKGAWPASVASEDRGAYDLTTIRRWLIVFVERFFANQFKRSAMPNGPKVLPGGSLSPRGDWRMPSDVSGARWLAEIEAEVPPA</sequence>
<dbReference type="InterPro" id="IPR014729">
    <property type="entry name" value="Rossmann-like_a/b/a_fold"/>
</dbReference>
<feature type="binding site" evidence="7">
    <location>
        <position position="225"/>
    </location>
    <ligand>
        <name>L-glutamine</name>
        <dbReference type="ChEBI" id="CHEBI:58359"/>
    </ligand>
</feature>
<protein>
    <recommendedName>
        <fullName evidence="7 8">Glutamine-dependent NAD(+) synthetase</fullName>
        <ecNumber evidence="7 8">6.3.5.1</ecNumber>
    </recommendedName>
    <alternativeName>
        <fullName evidence="7 8">NAD(+) synthase [glutamine-hydrolyzing]</fullName>
    </alternativeName>
</protein>
<organism evidence="10 11">
    <name type="scientific">Janibacter cremeus</name>
    <dbReference type="NCBI Taxonomy" id="1285192"/>
    <lineage>
        <taxon>Bacteria</taxon>
        <taxon>Bacillati</taxon>
        <taxon>Actinomycetota</taxon>
        <taxon>Actinomycetes</taxon>
        <taxon>Micrococcales</taxon>
        <taxon>Intrasporangiaceae</taxon>
        <taxon>Janibacter</taxon>
    </lineage>
</organism>
<feature type="active site" description="For glutaminase activity" evidence="7">
    <location>
        <position position="127"/>
    </location>
</feature>
<keyword evidence="11" id="KW-1185">Reference proteome</keyword>
<dbReference type="GO" id="GO:0005737">
    <property type="term" value="C:cytoplasm"/>
    <property type="evidence" value="ECO:0007669"/>
    <property type="project" value="InterPro"/>
</dbReference>
<feature type="binding site" evidence="7">
    <location>
        <position position="517"/>
    </location>
    <ligand>
        <name>deamido-NAD(+)</name>
        <dbReference type="ChEBI" id="CHEBI:58437"/>
        <note>ligand shared between two neighboring subunits</note>
    </ligand>
</feature>
<evidence type="ECO:0000256" key="4">
    <source>
        <dbReference type="ARBA" id="ARBA00022741"/>
    </source>
</evidence>
<name>A0A852VQI4_9MICO</name>
<keyword evidence="5 7" id="KW-0067">ATP-binding</keyword>
<dbReference type="HAMAP" id="MF_02090">
    <property type="entry name" value="NadE_glutamine_dep"/>
    <property type="match status" value="1"/>
</dbReference>
<feature type="active site" description="Proton acceptor; for glutaminase activity" evidence="7">
    <location>
        <position position="58"/>
    </location>
</feature>
<feature type="domain" description="CN hydrolase" evidence="9">
    <location>
        <begin position="18"/>
        <end position="294"/>
    </location>
</feature>
<feature type="binding site" evidence="7">
    <location>
        <position position="512"/>
    </location>
    <ligand>
        <name>ATP</name>
        <dbReference type="ChEBI" id="CHEBI:30616"/>
    </ligand>
</feature>
<dbReference type="Gene3D" id="3.60.110.10">
    <property type="entry name" value="Carbon-nitrogen hydrolase"/>
    <property type="match status" value="1"/>
</dbReference>
<dbReference type="RefSeq" id="WP_185991272.1">
    <property type="nucleotide sequence ID" value="NZ_JACCAE010000001.1"/>
</dbReference>
<dbReference type="InterPro" id="IPR003694">
    <property type="entry name" value="NAD_synthase"/>
</dbReference>
<dbReference type="CDD" id="cd07570">
    <property type="entry name" value="GAT_Gln-NAD-synth"/>
    <property type="match status" value="1"/>
</dbReference>
<dbReference type="GO" id="GO:0008795">
    <property type="term" value="F:NAD+ synthase activity"/>
    <property type="evidence" value="ECO:0007669"/>
    <property type="project" value="UniProtKB-UniRule"/>
</dbReference>
<proteinExistence type="inferred from homology"/>
<dbReference type="PANTHER" id="PTHR23090">
    <property type="entry name" value="NH 3 /GLUTAMINE-DEPENDENT NAD + SYNTHETASE"/>
    <property type="match status" value="1"/>
</dbReference>
<dbReference type="SUPFAM" id="SSF56317">
    <property type="entry name" value="Carbon-nitrogen hydrolase"/>
    <property type="match status" value="1"/>
</dbReference>
<evidence type="ECO:0000313" key="10">
    <source>
        <dbReference type="EMBL" id="NYF98466.1"/>
    </source>
</evidence>
<dbReference type="PIRSF" id="PIRSF006630">
    <property type="entry name" value="NADS_GAT"/>
    <property type="match status" value="1"/>
</dbReference>
<gene>
    <name evidence="7" type="primary">nadE</name>
    <name evidence="10" type="ORF">BJY20_001858</name>
</gene>
<dbReference type="Pfam" id="PF02540">
    <property type="entry name" value="NAD_synthase"/>
    <property type="match status" value="1"/>
</dbReference>
<dbReference type="Gene3D" id="1.10.10.1140">
    <property type="entry name" value="Glutamine-dependent NAD+ synthetase, C-terminal domain"/>
    <property type="match status" value="1"/>
</dbReference>
<comment type="similarity">
    <text evidence="2 7 8">In the C-terminal section; belongs to the NAD synthetase family.</text>
</comment>
<dbReference type="PANTHER" id="PTHR23090:SF9">
    <property type="entry name" value="GLUTAMINE-DEPENDENT NAD(+) SYNTHETASE"/>
    <property type="match status" value="1"/>
</dbReference>
<feature type="binding site" evidence="7">
    <location>
        <position position="666"/>
    </location>
    <ligand>
        <name>deamido-NAD(+)</name>
        <dbReference type="ChEBI" id="CHEBI:58437"/>
        <note>ligand shared between two neighboring subunits</note>
    </ligand>
</feature>
<dbReference type="Pfam" id="PF00795">
    <property type="entry name" value="CN_hydrolase"/>
    <property type="match status" value="1"/>
</dbReference>
<feature type="binding site" evidence="7">
    <location>
        <begin position="392"/>
        <end position="399"/>
    </location>
    <ligand>
        <name>ATP</name>
        <dbReference type="ChEBI" id="CHEBI:30616"/>
    </ligand>
</feature>
<evidence type="ECO:0000256" key="3">
    <source>
        <dbReference type="ARBA" id="ARBA00022598"/>
    </source>
</evidence>
<keyword evidence="6 7" id="KW-0520">NAD</keyword>
<dbReference type="GO" id="GO:0005524">
    <property type="term" value="F:ATP binding"/>
    <property type="evidence" value="ECO:0007669"/>
    <property type="project" value="UniProtKB-UniRule"/>
</dbReference>
<dbReference type="SUPFAM" id="SSF52402">
    <property type="entry name" value="Adenine nucleotide alpha hydrolases-like"/>
    <property type="match status" value="1"/>
</dbReference>
<dbReference type="GO" id="GO:0003952">
    <property type="term" value="F:NAD+ synthase (glutamine-hydrolyzing) activity"/>
    <property type="evidence" value="ECO:0007669"/>
    <property type="project" value="UniProtKB-UniRule"/>
</dbReference>
<evidence type="ECO:0000259" key="9">
    <source>
        <dbReference type="PROSITE" id="PS50263"/>
    </source>
</evidence>
<evidence type="ECO:0000256" key="6">
    <source>
        <dbReference type="ARBA" id="ARBA00023027"/>
    </source>
</evidence>
<comment type="catalytic activity">
    <reaction evidence="7 8">
        <text>deamido-NAD(+) + L-glutamine + ATP + H2O = L-glutamate + AMP + diphosphate + NAD(+) + H(+)</text>
        <dbReference type="Rhea" id="RHEA:24384"/>
        <dbReference type="ChEBI" id="CHEBI:15377"/>
        <dbReference type="ChEBI" id="CHEBI:15378"/>
        <dbReference type="ChEBI" id="CHEBI:29985"/>
        <dbReference type="ChEBI" id="CHEBI:30616"/>
        <dbReference type="ChEBI" id="CHEBI:33019"/>
        <dbReference type="ChEBI" id="CHEBI:57540"/>
        <dbReference type="ChEBI" id="CHEBI:58359"/>
        <dbReference type="ChEBI" id="CHEBI:58437"/>
        <dbReference type="ChEBI" id="CHEBI:456215"/>
        <dbReference type="EC" id="6.3.5.1"/>
    </reaction>
</comment>
<dbReference type="Gene3D" id="3.40.50.620">
    <property type="entry name" value="HUPs"/>
    <property type="match status" value="1"/>
</dbReference>
<evidence type="ECO:0000256" key="7">
    <source>
        <dbReference type="HAMAP-Rule" id="MF_02090"/>
    </source>
</evidence>
<comment type="caution">
    <text evidence="10">The sequence shown here is derived from an EMBL/GenBank/DDBJ whole genome shotgun (WGS) entry which is preliminary data.</text>
</comment>
<feature type="binding site" evidence="7">
    <location>
        <begin position="522"/>
        <end position="525"/>
    </location>
    <ligand>
        <name>deamido-NAD(+)</name>
        <dbReference type="ChEBI" id="CHEBI:58437"/>
        <note>ligand shared between two neighboring subunits</note>
    </ligand>
</feature>
<dbReference type="InterPro" id="IPR036526">
    <property type="entry name" value="C-N_Hydrolase_sf"/>
</dbReference>
<feature type="active site" description="Nucleophile; for glutaminase activity" evidence="7">
    <location>
        <position position="192"/>
    </location>
</feature>
<dbReference type="InterPro" id="IPR003010">
    <property type="entry name" value="C-N_Hydrolase"/>
</dbReference>
<dbReference type="GO" id="GO:0004359">
    <property type="term" value="F:glutaminase activity"/>
    <property type="evidence" value="ECO:0007669"/>
    <property type="project" value="InterPro"/>
</dbReference>
<feature type="binding site" evidence="7">
    <location>
        <position position="488"/>
    </location>
    <ligand>
        <name>deamido-NAD(+)</name>
        <dbReference type="ChEBI" id="CHEBI:58437"/>
        <note>ligand shared between two neighboring subunits</note>
    </ligand>
</feature>